<dbReference type="PANTHER" id="PTHR10366:SF852">
    <property type="entry name" value="CINNAMOYL-COA REDUCTASE CAD2"/>
    <property type="match status" value="1"/>
</dbReference>
<reference evidence="3 4" key="1">
    <citation type="submission" date="2017-04" db="EMBL/GenBank/DDBJ databases">
        <authorList>
            <person name="Afonso C.L."/>
            <person name="Miller P.J."/>
            <person name="Scott M.A."/>
            <person name="Spackman E."/>
            <person name="Goraichik I."/>
            <person name="Dimitrov K.M."/>
            <person name="Suarez D.L."/>
            <person name="Swayne D.E."/>
        </authorList>
    </citation>
    <scope>NUCLEOTIDE SEQUENCE [LARGE SCALE GENOMIC DNA]</scope>
    <source>
        <strain evidence="3 4">KR-140</strain>
    </source>
</reference>
<name>A0A1W1VEU0_9DEIO</name>
<dbReference type="EMBL" id="FWWU01000009">
    <property type="protein sequence ID" value="SMB91868.1"/>
    <property type="molecule type" value="Genomic_DNA"/>
</dbReference>
<dbReference type="GO" id="GO:0016616">
    <property type="term" value="F:oxidoreductase activity, acting on the CH-OH group of donors, NAD or NADP as acceptor"/>
    <property type="evidence" value="ECO:0007669"/>
    <property type="project" value="TreeGrafter"/>
</dbReference>
<sequence>MPQAQQRILVSGAAGYLASWIVEELLRDGHTVHGTVRRLQEHPKTQHLLDLADQYPERLRLFEADLLKEGSFDGAVEGCSAVIHTASPYFLSRPDDRERQLIGPALRGTQNVLASVKRSATVRRVVLTSSIAALYNDARDVSRMGQQTLHEGNTNPNTHSGRNPYAYSKTVAEQAAWEQCRQQQRWDLVSILPGAMFGPSRSKRPDSTSVTMMSQFVNGLYRRGVPRLWLGLVDVRDVASAHVRAATLPQAHHRYIAVAKSLRLLEIAQLMRVRDFGLEDKLPRSEVPKMLMWLLGPAVGMQRHYVARNVGHPLSFDNRRSQTELGVRYRPPAETVNDHIRQLVADGLVPA</sequence>
<gene>
    <name evidence="3" type="ORF">SAMN00790413_01328</name>
</gene>
<dbReference type="Gene3D" id="3.40.50.720">
    <property type="entry name" value="NAD(P)-binding Rossmann-like Domain"/>
    <property type="match status" value="1"/>
</dbReference>
<dbReference type="PANTHER" id="PTHR10366">
    <property type="entry name" value="NAD DEPENDENT EPIMERASE/DEHYDRATASE"/>
    <property type="match status" value="1"/>
</dbReference>
<evidence type="ECO:0000259" key="2">
    <source>
        <dbReference type="Pfam" id="PF01370"/>
    </source>
</evidence>
<dbReference type="OrthoDB" id="9778052at2"/>
<feature type="domain" description="NAD-dependent epimerase/dehydratase" evidence="2">
    <location>
        <begin position="8"/>
        <end position="251"/>
    </location>
</feature>
<accession>A0A1W1VEU0</accession>
<proteinExistence type="predicted"/>
<evidence type="ECO:0000313" key="4">
    <source>
        <dbReference type="Proteomes" id="UP000192582"/>
    </source>
</evidence>
<organism evidence="3 4">
    <name type="scientific">Deinococcus hopiensis KR-140</name>
    <dbReference type="NCBI Taxonomy" id="695939"/>
    <lineage>
        <taxon>Bacteria</taxon>
        <taxon>Thermotogati</taxon>
        <taxon>Deinococcota</taxon>
        <taxon>Deinococci</taxon>
        <taxon>Deinococcales</taxon>
        <taxon>Deinococcaceae</taxon>
        <taxon>Deinococcus</taxon>
    </lineage>
</organism>
<dbReference type="AlphaFoldDB" id="A0A1W1VEU0"/>
<dbReference type="InterPro" id="IPR001509">
    <property type="entry name" value="Epimerase_deHydtase"/>
</dbReference>
<dbReference type="SUPFAM" id="SSF51735">
    <property type="entry name" value="NAD(P)-binding Rossmann-fold domains"/>
    <property type="match status" value="1"/>
</dbReference>
<dbReference type="RefSeq" id="WP_084048815.1">
    <property type="nucleotide sequence ID" value="NZ_FWWU01000009.1"/>
</dbReference>
<dbReference type="InterPro" id="IPR036291">
    <property type="entry name" value="NAD(P)-bd_dom_sf"/>
</dbReference>
<protein>
    <recommendedName>
        <fullName evidence="2">NAD-dependent epimerase/dehydratase domain-containing protein</fullName>
    </recommendedName>
</protein>
<dbReference type="Proteomes" id="UP000192582">
    <property type="component" value="Unassembled WGS sequence"/>
</dbReference>
<dbReference type="FunFam" id="3.40.50.720:FF:000085">
    <property type="entry name" value="Dihydroflavonol reductase"/>
    <property type="match status" value="1"/>
</dbReference>
<dbReference type="InterPro" id="IPR050425">
    <property type="entry name" value="NAD(P)_dehydrat-like"/>
</dbReference>
<dbReference type="STRING" id="695939.SAMN00790413_01328"/>
<evidence type="ECO:0000313" key="3">
    <source>
        <dbReference type="EMBL" id="SMB91868.1"/>
    </source>
</evidence>
<keyword evidence="1" id="KW-0560">Oxidoreductase</keyword>
<keyword evidence="4" id="KW-1185">Reference proteome</keyword>
<dbReference type="Pfam" id="PF01370">
    <property type="entry name" value="Epimerase"/>
    <property type="match status" value="1"/>
</dbReference>
<evidence type="ECO:0000256" key="1">
    <source>
        <dbReference type="ARBA" id="ARBA00023002"/>
    </source>
</evidence>